<organism evidence="2 3">
    <name type="scientific">Roseovarius atlanticus</name>
    <dbReference type="NCBI Taxonomy" id="1641875"/>
    <lineage>
        <taxon>Bacteria</taxon>
        <taxon>Pseudomonadati</taxon>
        <taxon>Pseudomonadota</taxon>
        <taxon>Alphaproteobacteria</taxon>
        <taxon>Rhodobacterales</taxon>
        <taxon>Roseobacteraceae</taxon>
        <taxon>Roseovarius</taxon>
    </lineage>
</organism>
<feature type="transmembrane region" description="Helical" evidence="1">
    <location>
        <begin position="46"/>
        <end position="62"/>
    </location>
</feature>
<keyword evidence="1" id="KW-0812">Transmembrane</keyword>
<dbReference type="Proteomes" id="UP000051295">
    <property type="component" value="Unassembled WGS sequence"/>
</dbReference>
<dbReference type="RefSeq" id="WP_057790032.1">
    <property type="nucleotide sequence ID" value="NZ_LAXJ01000002.1"/>
</dbReference>
<dbReference type="PATRIC" id="fig|1641875.4.peg.1670"/>
<protein>
    <submittedName>
        <fullName evidence="2">Membrane protein</fullName>
    </submittedName>
</protein>
<feature type="transmembrane region" description="Helical" evidence="1">
    <location>
        <begin position="111"/>
        <end position="131"/>
    </location>
</feature>
<comment type="caution">
    <text evidence="2">The sequence shown here is derived from an EMBL/GenBank/DDBJ whole genome shotgun (WGS) entry which is preliminary data.</text>
</comment>
<dbReference type="EMBL" id="LAXJ01000002">
    <property type="protein sequence ID" value="KRS14656.1"/>
    <property type="molecule type" value="Genomic_DNA"/>
</dbReference>
<dbReference type="AlphaFoldDB" id="A0A0T5P0J3"/>
<dbReference type="OrthoDB" id="8369778at2"/>
<reference evidence="2 3" key="1">
    <citation type="submission" date="2015-04" db="EMBL/GenBank/DDBJ databases">
        <title>The draft genome sequence of Roseovarius sp.R12b.</title>
        <authorList>
            <person name="Li G."/>
            <person name="Lai Q."/>
            <person name="Shao Z."/>
            <person name="Yan P."/>
        </authorList>
    </citation>
    <scope>NUCLEOTIDE SEQUENCE [LARGE SCALE GENOMIC DNA]</scope>
    <source>
        <strain evidence="2 3">R12B</strain>
    </source>
</reference>
<feature type="transmembrane region" description="Helical" evidence="1">
    <location>
        <begin position="7"/>
        <end position="26"/>
    </location>
</feature>
<evidence type="ECO:0000256" key="1">
    <source>
        <dbReference type="SAM" id="Phobius"/>
    </source>
</evidence>
<sequence length="137" mass="14443">MSLLCRICFFYTAALLAAASINYIPGLTDEDGLAFGIFALDPFDDALHVVSALWALAAGIIGHRAAKIFLIIFGALYLADGIFGIFTAYGFLDFGIVTNPSQGFSLSVPRILANLPHIALGGFALFAGTVLDRGARA</sequence>
<accession>A0A0T5P0J3</accession>
<keyword evidence="3" id="KW-1185">Reference proteome</keyword>
<dbReference type="STRING" id="1641875.XM53_02850"/>
<keyword evidence="1" id="KW-1133">Transmembrane helix</keyword>
<name>A0A0T5P0J3_9RHOB</name>
<evidence type="ECO:0000313" key="2">
    <source>
        <dbReference type="EMBL" id="KRS14656.1"/>
    </source>
</evidence>
<feature type="transmembrane region" description="Helical" evidence="1">
    <location>
        <begin position="69"/>
        <end position="91"/>
    </location>
</feature>
<keyword evidence="1" id="KW-0472">Membrane</keyword>
<proteinExistence type="predicted"/>
<evidence type="ECO:0000313" key="3">
    <source>
        <dbReference type="Proteomes" id="UP000051295"/>
    </source>
</evidence>
<gene>
    <name evidence="2" type="ORF">XM53_02850</name>
</gene>